<dbReference type="EMBL" id="BSEJ01000005">
    <property type="protein sequence ID" value="GLJ61160.1"/>
    <property type="molecule type" value="Genomic_DNA"/>
</dbReference>
<proteinExistence type="predicted"/>
<evidence type="ECO:0008006" key="5">
    <source>
        <dbReference type="Google" id="ProtNLM"/>
    </source>
</evidence>
<accession>A0A9W6H2Q9</accession>
<gene>
    <name evidence="3" type="ORF">GCM10017576_12890</name>
</gene>
<dbReference type="RefSeq" id="WP_271172874.1">
    <property type="nucleotide sequence ID" value="NZ_BSEJ01000005.1"/>
</dbReference>
<reference evidence="3" key="1">
    <citation type="journal article" date="2014" name="Int. J. Syst. Evol. Microbiol.">
        <title>Complete genome sequence of Corynebacterium casei LMG S-19264T (=DSM 44701T), isolated from a smear-ripened cheese.</title>
        <authorList>
            <consortium name="US DOE Joint Genome Institute (JGI-PGF)"/>
            <person name="Walter F."/>
            <person name="Albersmeier A."/>
            <person name="Kalinowski J."/>
            <person name="Ruckert C."/>
        </authorList>
    </citation>
    <scope>NUCLEOTIDE SEQUENCE</scope>
    <source>
        <strain evidence="3">VKM Ac-1020</strain>
    </source>
</reference>
<evidence type="ECO:0000256" key="2">
    <source>
        <dbReference type="SAM" id="SignalP"/>
    </source>
</evidence>
<feature type="chain" id="PRO_5040762494" description="DUF916 domain-containing protein" evidence="2">
    <location>
        <begin position="36"/>
        <end position="353"/>
    </location>
</feature>
<sequence length="353" mass="37232">MMASPTTPIRRALPRVSALALALLLALGASAPALAEAQDDGTVTWSVRPADASGEDGRAWVEQELDPGASATEHLAIRNFSEQEVTFRITTADAYFQENGRFSMLPSTEGSVDAGTWIDVVDEVVVGPGEVEIVPFTTTVPENATPGDHAAGIAASILSHQVGEDGSSVGVESRVGFRVMTRVAGELTPSASVEAVSSEYDVSWNPLAPGDAVVRFEVVNSGNTRLMVTGTAAAGGRESAFPGPDEIDQELLPGDRRTFTVPVDDVWPLFSVPVELEVVPTVVGEGEGTPVDAVRVEAGMWAIPWSQLAVLAGIALIVGSGVWGRRRSRRRIERLLAQAREEGRREAAAPTGD</sequence>
<keyword evidence="4" id="KW-1185">Reference proteome</keyword>
<keyword evidence="2" id="KW-0732">Signal</keyword>
<organism evidence="3 4">
    <name type="scientific">Microbacterium barkeri</name>
    <dbReference type="NCBI Taxonomy" id="33917"/>
    <lineage>
        <taxon>Bacteria</taxon>
        <taxon>Bacillati</taxon>
        <taxon>Actinomycetota</taxon>
        <taxon>Actinomycetes</taxon>
        <taxon>Micrococcales</taxon>
        <taxon>Microbacteriaceae</taxon>
        <taxon>Microbacterium</taxon>
    </lineage>
</organism>
<evidence type="ECO:0000256" key="1">
    <source>
        <dbReference type="SAM" id="Phobius"/>
    </source>
</evidence>
<dbReference type="AlphaFoldDB" id="A0A9W6H2Q9"/>
<protein>
    <recommendedName>
        <fullName evidence="5">DUF916 domain-containing protein</fullName>
    </recommendedName>
</protein>
<reference evidence="3" key="2">
    <citation type="submission" date="2023-01" db="EMBL/GenBank/DDBJ databases">
        <authorList>
            <person name="Sun Q."/>
            <person name="Evtushenko L."/>
        </authorList>
    </citation>
    <scope>NUCLEOTIDE SEQUENCE</scope>
    <source>
        <strain evidence="3">VKM Ac-1020</strain>
    </source>
</reference>
<dbReference type="PROSITE" id="PS51318">
    <property type="entry name" value="TAT"/>
    <property type="match status" value="1"/>
</dbReference>
<dbReference type="InterPro" id="IPR006311">
    <property type="entry name" value="TAT_signal"/>
</dbReference>
<name>A0A9W6H2Q9_9MICO</name>
<feature type="signal peptide" evidence="2">
    <location>
        <begin position="1"/>
        <end position="35"/>
    </location>
</feature>
<keyword evidence="1" id="KW-0812">Transmembrane</keyword>
<comment type="caution">
    <text evidence="3">The sequence shown here is derived from an EMBL/GenBank/DDBJ whole genome shotgun (WGS) entry which is preliminary data.</text>
</comment>
<keyword evidence="1" id="KW-0472">Membrane</keyword>
<dbReference type="Proteomes" id="UP001142462">
    <property type="component" value="Unassembled WGS sequence"/>
</dbReference>
<feature type="transmembrane region" description="Helical" evidence="1">
    <location>
        <begin position="305"/>
        <end position="324"/>
    </location>
</feature>
<evidence type="ECO:0000313" key="3">
    <source>
        <dbReference type="EMBL" id="GLJ61160.1"/>
    </source>
</evidence>
<evidence type="ECO:0000313" key="4">
    <source>
        <dbReference type="Proteomes" id="UP001142462"/>
    </source>
</evidence>
<keyword evidence="1" id="KW-1133">Transmembrane helix</keyword>